<feature type="transmembrane region" description="Helical" evidence="6">
    <location>
        <begin position="92"/>
        <end position="109"/>
    </location>
</feature>
<feature type="transmembrane region" description="Helical" evidence="6">
    <location>
        <begin position="289"/>
        <end position="311"/>
    </location>
</feature>
<evidence type="ECO:0000256" key="5">
    <source>
        <dbReference type="ARBA" id="ARBA00023136"/>
    </source>
</evidence>
<feature type="transmembrane region" description="Helical" evidence="6">
    <location>
        <begin position="158"/>
        <end position="177"/>
    </location>
</feature>
<feature type="transmembrane region" description="Helical" evidence="6">
    <location>
        <begin position="212"/>
        <end position="238"/>
    </location>
</feature>
<evidence type="ECO:0000313" key="9">
    <source>
        <dbReference type="Proteomes" id="UP000199309"/>
    </source>
</evidence>
<dbReference type="CDD" id="cd17478">
    <property type="entry name" value="MFS_FsR"/>
    <property type="match status" value="1"/>
</dbReference>
<evidence type="ECO:0000256" key="6">
    <source>
        <dbReference type="SAM" id="Phobius"/>
    </source>
</evidence>
<evidence type="ECO:0000256" key="3">
    <source>
        <dbReference type="ARBA" id="ARBA00022692"/>
    </source>
</evidence>
<dbReference type="AlphaFoldDB" id="A0A1H0A878"/>
<keyword evidence="4 6" id="KW-1133">Transmembrane helix</keyword>
<dbReference type="InterPro" id="IPR036259">
    <property type="entry name" value="MFS_trans_sf"/>
</dbReference>
<protein>
    <submittedName>
        <fullName evidence="8">MFS transporter, FSR family, fosmidomycin resistance protein</fullName>
    </submittedName>
</protein>
<dbReference type="Pfam" id="PF07690">
    <property type="entry name" value="MFS_1"/>
    <property type="match status" value="1"/>
</dbReference>
<dbReference type="Gene3D" id="1.20.1250.20">
    <property type="entry name" value="MFS general substrate transporter like domains"/>
    <property type="match status" value="2"/>
</dbReference>
<dbReference type="STRING" id="349095.SAMN05660299_02480"/>
<dbReference type="OrthoDB" id="9770492at2"/>
<feature type="transmembrane region" description="Helical" evidence="6">
    <location>
        <begin position="129"/>
        <end position="151"/>
    </location>
</feature>
<dbReference type="PANTHER" id="PTHR43129:SF1">
    <property type="entry name" value="FOSMIDOMYCIN RESISTANCE PROTEIN"/>
    <property type="match status" value="1"/>
</dbReference>
<feature type="transmembrane region" description="Helical" evidence="6">
    <location>
        <begin position="68"/>
        <end position="85"/>
    </location>
</feature>
<organism evidence="8 9">
    <name type="scientific">Megasphaera paucivorans</name>
    <dbReference type="NCBI Taxonomy" id="349095"/>
    <lineage>
        <taxon>Bacteria</taxon>
        <taxon>Bacillati</taxon>
        <taxon>Bacillota</taxon>
        <taxon>Negativicutes</taxon>
        <taxon>Veillonellales</taxon>
        <taxon>Veillonellaceae</taxon>
        <taxon>Megasphaera</taxon>
    </lineage>
</organism>
<evidence type="ECO:0000313" key="8">
    <source>
        <dbReference type="EMBL" id="SDN29859.1"/>
    </source>
</evidence>
<evidence type="ECO:0000259" key="7">
    <source>
        <dbReference type="PROSITE" id="PS50850"/>
    </source>
</evidence>
<keyword evidence="2" id="KW-0813">Transport</keyword>
<accession>A0A1H0A878</accession>
<dbReference type="PROSITE" id="PS50850">
    <property type="entry name" value="MFS"/>
    <property type="match status" value="1"/>
</dbReference>
<feature type="transmembrane region" description="Helical" evidence="6">
    <location>
        <begin position="41"/>
        <end position="62"/>
    </location>
</feature>
<dbReference type="Proteomes" id="UP000199309">
    <property type="component" value="Unassembled WGS sequence"/>
</dbReference>
<gene>
    <name evidence="8" type="ORF">SAMN05660299_02480</name>
</gene>
<feature type="transmembrane region" description="Helical" evidence="6">
    <location>
        <begin position="332"/>
        <end position="355"/>
    </location>
</feature>
<dbReference type="PANTHER" id="PTHR43129">
    <property type="entry name" value="FOSMIDOMYCIN RESISTANCE PROTEIN"/>
    <property type="match status" value="1"/>
</dbReference>
<dbReference type="EMBL" id="FNHQ01000036">
    <property type="protein sequence ID" value="SDN29859.1"/>
    <property type="molecule type" value="Genomic_DNA"/>
</dbReference>
<dbReference type="RefSeq" id="WP_091652451.1">
    <property type="nucleotide sequence ID" value="NZ_FNHQ01000036.1"/>
</dbReference>
<comment type="subcellular location">
    <subcellularLocation>
        <location evidence="1">Cell membrane</location>
        <topology evidence="1">Multi-pass membrane protein</topology>
    </subcellularLocation>
</comment>
<evidence type="ECO:0000256" key="2">
    <source>
        <dbReference type="ARBA" id="ARBA00022448"/>
    </source>
</evidence>
<feature type="transmembrane region" description="Helical" evidence="6">
    <location>
        <begin position="250"/>
        <end position="269"/>
    </location>
</feature>
<feature type="domain" description="Major facilitator superfamily (MFS) profile" evidence="7">
    <location>
        <begin position="5"/>
        <end position="389"/>
    </location>
</feature>
<dbReference type="SUPFAM" id="SSF103473">
    <property type="entry name" value="MFS general substrate transporter"/>
    <property type="match status" value="1"/>
</dbReference>
<keyword evidence="5 6" id="KW-0472">Membrane</keyword>
<dbReference type="GO" id="GO:0005886">
    <property type="term" value="C:plasma membrane"/>
    <property type="evidence" value="ECO:0007669"/>
    <property type="project" value="UniProtKB-SubCell"/>
</dbReference>
<dbReference type="InterPro" id="IPR011701">
    <property type="entry name" value="MFS"/>
</dbReference>
<evidence type="ECO:0000256" key="1">
    <source>
        <dbReference type="ARBA" id="ARBA00004651"/>
    </source>
</evidence>
<dbReference type="InterPro" id="IPR020846">
    <property type="entry name" value="MFS_dom"/>
</dbReference>
<name>A0A1H0A878_9FIRM</name>
<feature type="transmembrane region" description="Helical" evidence="6">
    <location>
        <begin position="361"/>
        <end position="384"/>
    </location>
</feature>
<reference evidence="8 9" key="1">
    <citation type="submission" date="2016-10" db="EMBL/GenBank/DDBJ databases">
        <authorList>
            <person name="de Groot N.N."/>
        </authorList>
    </citation>
    <scope>NUCLEOTIDE SEQUENCE [LARGE SCALE GENOMIC DNA]</scope>
    <source>
        <strain evidence="8 9">DSM 16981</strain>
    </source>
</reference>
<dbReference type="GO" id="GO:0022857">
    <property type="term" value="F:transmembrane transporter activity"/>
    <property type="evidence" value="ECO:0007669"/>
    <property type="project" value="InterPro"/>
</dbReference>
<proteinExistence type="predicted"/>
<keyword evidence="9" id="KW-1185">Reference proteome</keyword>
<evidence type="ECO:0000256" key="4">
    <source>
        <dbReference type="ARBA" id="ARBA00022989"/>
    </source>
</evidence>
<keyword evidence="3 6" id="KW-0812">Transmembrane</keyword>
<sequence length="390" mass="41750">MQKKYLYILAAAHLCNDISSGALPAVLPFFVTYYGMNYTDIAGIMFASCFLSSFIQPIFGYLADKTSFQWFMSIGVLLTGVTFAVTGFVSNYWLIFAAVTVMGVGAAVFHPEAARLVNSVSGNQRGSGMSIFSIGGNGGYGFGPLIAVAVIELFGMKGLLVFGIVGVAMAMILLYIVPKIKKTAEAMVREKENADIANHIEHKEASNDWNGFARLTVVIVFRSIVVTALGSFLPLFCINIMGASNAVGSLTLSVFNLVGIVTTMIGGYLADHWGFVTVLKRGSFFMVPLLIAAVFLQNIWILFILLLPLSLSMHGTYSSFVVLGQSYLAKSIGFASGVTLGLSFSAGGIVVPFMGHFADDFGIMTVMIIIVALAAVMAVSTLFLPEPKEN</sequence>